<accession>A0A290WWN1</accession>
<proteinExistence type="predicted"/>
<dbReference type="SUPFAM" id="SSF53335">
    <property type="entry name" value="S-adenosyl-L-methionine-dependent methyltransferases"/>
    <property type="match status" value="1"/>
</dbReference>
<dbReference type="KEGG" id="jsv:CNX70_13225"/>
<evidence type="ECO:0008006" key="3">
    <source>
        <dbReference type="Google" id="ProtNLM"/>
    </source>
</evidence>
<organism evidence="1 2">
    <name type="scientific">Janthinobacterium svalbardensis</name>
    <dbReference type="NCBI Taxonomy" id="368607"/>
    <lineage>
        <taxon>Bacteria</taxon>
        <taxon>Pseudomonadati</taxon>
        <taxon>Pseudomonadota</taxon>
        <taxon>Betaproteobacteria</taxon>
        <taxon>Burkholderiales</taxon>
        <taxon>Oxalobacteraceae</taxon>
        <taxon>Janthinobacterium</taxon>
    </lineage>
</organism>
<dbReference type="InterPro" id="IPR029063">
    <property type="entry name" value="SAM-dependent_MTases_sf"/>
</dbReference>
<dbReference type="AlphaFoldDB" id="A0A290WWN1"/>
<sequence length="252" mass="27332">MTGPIMPTTTTSAPQVSAIRPKVLFQKVETTFPDANIMFSVSIPSSAIGGMTLLESSILVSLAKLTGAQTFFEFGTYMGATSVLLASNAPPGAHVTTLDLPPAEIDLTAASGDTAALILQNDTENDNFLRRQFAEKGAFYIDRAPADVQSAITRLHLDSRKLNPQAQQLSGQFDFIFIDGGHDYETVAIDTANALAMAKPDSVILWHDYRSKIHGDVTRFVDDFSGDRAVIHIENTMLAFILNGNFKHLLAR</sequence>
<keyword evidence="2" id="KW-1185">Reference proteome</keyword>
<gene>
    <name evidence="1" type="ORF">CNX70_13225</name>
</gene>
<dbReference type="Proteomes" id="UP000218437">
    <property type="component" value="Chromosome"/>
</dbReference>
<dbReference type="Pfam" id="PF13578">
    <property type="entry name" value="Methyltransf_24"/>
    <property type="match status" value="1"/>
</dbReference>
<reference evidence="1 2" key="1">
    <citation type="submission" date="2017-09" db="EMBL/GenBank/DDBJ databases">
        <title>Complete genome sequence of Janthinobacterium svalbardensis PAMC 27463.</title>
        <authorList>
            <person name="Cho Y.-J."/>
            <person name="Cho A."/>
            <person name="Kim O.-S."/>
            <person name="Lee J.-I."/>
        </authorList>
    </citation>
    <scope>NUCLEOTIDE SEQUENCE [LARGE SCALE GENOMIC DNA]</scope>
    <source>
        <strain evidence="1 2">PAMC 27463</strain>
    </source>
</reference>
<evidence type="ECO:0000313" key="2">
    <source>
        <dbReference type="Proteomes" id="UP000218437"/>
    </source>
</evidence>
<name>A0A290WWN1_9BURK</name>
<dbReference type="Gene3D" id="3.40.50.150">
    <property type="entry name" value="Vaccinia Virus protein VP39"/>
    <property type="match status" value="1"/>
</dbReference>
<dbReference type="EMBL" id="CP023422">
    <property type="protein sequence ID" value="ATD61016.1"/>
    <property type="molecule type" value="Genomic_DNA"/>
</dbReference>
<evidence type="ECO:0000313" key="1">
    <source>
        <dbReference type="EMBL" id="ATD61016.1"/>
    </source>
</evidence>
<protein>
    <recommendedName>
        <fullName evidence="3">Class I SAM-dependent methyltransferase</fullName>
    </recommendedName>
</protein>